<dbReference type="AlphaFoldDB" id="A0A1D7UV00"/>
<dbReference type="EMBL" id="CP015217">
    <property type="protein sequence ID" value="AOP33430.1"/>
    <property type="molecule type" value="Genomic_DNA"/>
</dbReference>
<proteinExistence type="predicted"/>
<keyword evidence="1" id="KW-0812">Transmembrane</keyword>
<evidence type="ECO:0000313" key="3">
    <source>
        <dbReference type="Proteomes" id="UP000094197"/>
    </source>
</evidence>
<evidence type="ECO:0000256" key="1">
    <source>
        <dbReference type="SAM" id="Phobius"/>
    </source>
</evidence>
<gene>
    <name evidence="2" type="ORF">A0128_05965</name>
</gene>
<keyword evidence="1" id="KW-1133">Transmembrane helix</keyword>
<name>A0A1D7UV00_9LEPT</name>
<evidence type="ECO:0000313" key="2">
    <source>
        <dbReference type="EMBL" id="AOP33430.1"/>
    </source>
</evidence>
<keyword evidence="1" id="KW-0472">Membrane</keyword>
<feature type="transmembrane region" description="Helical" evidence="1">
    <location>
        <begin position="6"/>
        <end position="25"/>
    </location>
</feature>
<sequence length="79" mass="9218">MKIFILNNGVFCFSLEMVLFAYQFLNPFLETSKSFDVSFEKTKKEFKFLSFVLDPFSRREIQTKVLDPGTNSFSVLSKV</sequence>
<accession>A0A1D7UV00</accession>
<organism evidence="2 3">
    <name type="scientific">Leptospira tipperaryensis</name>
    <dbReference type="NCBI Taxonomy" id="2564040"/>
    <lineage>
        <taxon>Bacteria</taxon>
        <taxon>Pseudomonadati</taxon>
        <taxon>Spirochaetota</taxon>
        <taxon>Spirochaetia</taxon>
        <taxon>Leptospirales</taxon>
        <taxon>Leptospiraceae</taxon>
        <taxon>Leptospira</taxon>
    </lineage>
</organism>
<protein>
    <submittedName>
        <fullName evidence="2">Uncharacterized protein</fullName>
    </submittedName>
</protein>
<dbReference type="Proteomes" id="UP000094197">
    <property type="component" value="Chromosome 1"/>
</dbReference>
<keyword evidence="3" id="KW-1185">Reference proteome</keyword>
<dbReference type="KEGG" id="laj:A0128_05965"/>
<reference evidence="2 3" key="1">
    <citation type="submission" date="2016-04" db="EMBL/GenBank/DDBJ databases">
        <title>Complete genome seqeunce of Leptospira alstonii serovar Room22.</title>
        <authorList>
            <person name="Nally J.E."/>
            <person name="Bayles D.O."/>
            <person name="Hurley D."/>
            <person name="Fanning S."/>
            <person name="McMahon B.J."/>
            <person name="Arent Z."/>
        </authorList>
    </citation>
    <scope>NUCLEOTIDE SEQUENCE [LARGE SCALE GENOMIC DNA]</scope>
    <source>
        <strain evidence="2 3">GWTS #1</strain>
    </source>
</reference>